<dbReference type="NCBIfam" id="NF033788">
    <property type="entry name" value="HTH_metalloreg"/>
    <property type="match status" value="1"/>
</dbReference>
<evidence type="ECO:0000313" key="5">
    <source>
        <dbReference type="EMBL" id="HIS83535.1"/>
    </source>
</evidence>
<reference evidence="5" key="1">
    <citation type="submission" date="2020-10" db="EMBL/GenBank/DDBJ databases">
        <authorList>
            <person name="Gilroy R."/>
        </authorList>
    </citation>
    <scope>NUCLEOTIDE SEQUENCE</scope>
    <source>
        <strain evidence="5">CHK152-2994</strain>
    </source>
</reference>
<dbReference type="PROSITE" id="PS00846">
    <property type="entry name" value="HTH_ARSR_1"/>
    <property type="match status" value="1"/>
</dbReference>
<dbReference type="SUPFAM" id="SSF46785">
    <property type="entry name" value="Winged helix' DNA-binding domain"/>
    <property type="match status" value="1"/>
</dbReference>
<dbReference type="Gene3D" id="1.10.10.10">
    <property type="entry name" value="Winged helix-like DNA-binding domain superfamily/Winged helix DNA-binding domain"/>
    <property type="match status" value="1"/>
</dbReference>
<dbReference type="InterPro" id="IPR051011">
    <property type="entry name" value="Metal_resp_trans_reg"/>
</dbReference>
<evidence type="ECO:0000313" key="6">
    <source>
        <dbReference type="Proteomes" id="UP000824139"/>
    </source>
</evidence>
<evidence type="ECO:0000256" key="3">
    <source>
        <dbReference type="ARBA" id="ARBA00023163"/>
    </source>
</evidence>
<evidence type="ECO:0000259" key="4">
    <source>
        <dbReference type="PROSITE" id="PS50987"/>
    </source>
</evidence>
<dbReference type="Pfam" id="PF01022">
    <property type="entry name" value="HTH_5"/>
    <property type="match status" value="1"/>
</dbReference>
<dbReference type="AlphaFoldDB" id="A0A9D1FX14"/>
<dbReference type="CDD" id="cd00090">
    <property type="entry name" value="HTH_ARSR"/>
    <property type="match status" value="1"/>
</dbReference>
<comment type="caution">
    <text evidence="5">The sequence shown here is derived from an EMBL/GenBank/DDBJ whole genome shotgun (WGS) entry which is preliminary data.</text>
</comment>
<dbReference type="GO" id="GO:0003700">
    <property type="term" value="F:DNA-binding transcription factor activity"/>
    <property type="evidence" value="ECO:0007669"/>
    <property type="project" value="InterPro"/>
</dbReference>
<reference evidence="5" key="2">
    <citation type="journal article" date="2021" name="PeerJ">
        <title>Extensive microbial diversity within the chicken gut microbiome revealed by metagenomics and culture.</title>
        <authorList>
            <person name="Gilroy R."/>
            <person name="Ravi A."/>
            <person name="Getino M."/>
            <person name="Pursley I."/>
            <person name="Horton D.L."/>
            <person name="Alikhan N.F."/>
            <person name="Baker D."/>
            <person name="Gharbi K."/>
            <person name="Hall N."/>
            <person name="Watson M."/>
            <person name="Adriaenssens E.M."/>
            <person name="Foster-Nyarko E."/>
            <person name="Jarju S."/>
            <person name="Secka A."/>
            <person name="Antonio M."/>
            <person name="Oren A."/>
            <person name="Chaudhuri R.R."/>
            <person name="La Ragione R."/>
            <person name="Hildebrand F."/>
            <person name="Pallen M.J."/>
        </authorList>
    </citation>
    <scope>NUCLEOTIDE SEQUENCE</scope>
    <source>
        <strain evidence="5">CHK152-2994</strain>
    </source>
</reference>
<feature type="domain" description="HTH arsR-type" evidence="4">
    <location>
        <begin position="24"/>
        <end position="116"/>
    </location>
</feature>
<organism evidence="5 6">
    <name type="scientific">Candidatus Scatenecus faecavium</name>
    <dbReference type="NCBI Taxonomy" id="2840915"/>
    <lineage>
        <taxon>Bacteria</taxon>
        <taxon>Candidatus Scatenecus</taxon>
    </lineage>
</organism>
<dbReference type="InterPro" id="IPR036388">
    <property type="entry name" value="WH-like_DNA-bd_sf"/>
</dbReference>
<evidence type="ECO:0000256" key="1">
    <source>
        <dbReference type="ARBA" id="ARBA00023015"/>
    </source>
</evidence>
<dbReference type="Proteomes" id="UP000824139">
    <property type="component" value="Unassembled WGS sequence"/>
</dbReference>
<keyword evidence="1" id="KW-0805">Transcription regulation</keyword>
<sequence length="116" mass="13227">MNSKKTDCGAINPDLVEKVKPNMPKINLLFELSDFFKVMSDSTRLRLLWALEEEELCVGDLAVILEMTKSAVSHQLKVLRTAKLVKSRKIGKNVYYSLDDHHVKTVLEKALEHVCE</sequence>
<gene>
    <name evidence="5" type="ORF">IAD41_08035</name>
</gene>
<dbReference type="InterPro" id="IPR036390">
    <property type="entry name" value="WH_DNA-bd_sf"/>
</dbReference>
<dbReference type="InterPro" id="IPR011991">
    <property type="entry name" value="ArsR-like_HTH"/>
</dbReference>
<dbReference type="PANTHER" id="PTHR43132">
    <property type="entry name" value="ARSENICAL RESISTANCE OPERON REPRESSOR ARSR-RELATED"/>
    <property type="match status" value="1"/>
</dbReference>
<protein>
    <submittedName>
        <fullName evidence="5">Helix-turn-helix transcriptional regulator</fullName>
    </submittedName>
</protein>
<accession>A0A9D1FX14</accession>
<proteinExistence type="predicted"/>
<dbReference type="EMBL" id="DVJO01000174">
    <property type="protein sequence ID" value="HIS83535.1"/>
    <property type="molecule type" value="Genomic_DNA"/>
</dbReference>
<dbReference type="InterPro" id="IPR001845">
    <property type="entry name" value="HTH_ArsR_DNA-bd_dom"/>
</dbReference>
<keyword evidence="3" id="KW-0804">Transcription</keyword>
<dbReference type="GO" id="GO:0003677">
    <property type="term" value="F:DNA binding"/>
    <property type="evidence" value="ECO:0007669"/>
    <property type="project" value="UniProtKB-KW"/>
</dbReference>
<name>A0A9D1FX14_9BACT</name>
<dbReference type="PANTHER" id="PTHR43132:SF6">
    <property type="entry name" value="HTH-TYPE TRANSCRIPTIONAL REPRESSOR CZRA"/>
    <property type="match status" value="1"/>
</dbReference>
<dbReference type="InterPro" id="IPR018334">
    <property type="entry name" value="ArsR_HTH"/>
</dbReference>
<dbReference type="SMART" id="SM00418">
    <property type="entry name" value="HTH_ARSR"/>
    <property type="match status" value="1"/>
</dbReference>
<evidence type="ECO:0000256" key="2">
    <source>
        <dbReference type="ARBA" id="ARBA00023125"/>
    </source>
</evidence>
<dbReference type="PROSITE" id="PS50987">
    <property type="entry name" value="HTH_ARSR_2"/>
    <property type="match status" value="1"/>
</dbReference>
<keyword evidence="2" id="KW-0238">DNA-binding</keyword>
<dbReference type="PRINTS" id="PR00778">
    <property type="entry name" value="HTHARSR"/>
</dbReference>